<feature type="region of interest" description="Disordered" evidence="1">
    <location>
        <begin position="83"/>
        <end position="113"/>
    </location>
</feature>
<organism evidence="2 3">
    <name type="scientific">Cryptococcus deuterogattii Ram5</name>
    <dbReference type="NCBI Taxonomy" id="1296110"/>
    <lineage>
        <taxon>Eukaryota</taxon>
        <taxon>Fungi</taxon>
        <taxon>Dikarya</taxon>
        <taxon>Basidiomycota</taxon>
        <taxon>Agaricomycotina</taxon>
        <taxon>Tremellomycetes</taxon>
        <taxon>Tremellales</taxon>
        <taxon>Cryptococcaceae</taxon>
        <taxon>Cryptococcus</taxon>
        <taxon>Cryptococcus gattii species complex</taxon>
    </lineage>
</organism>
<dbReference type="Proteomes" id="UP000053392">
    <property type="component" value="Unassembled WGS sequence"/>
</dbReference>
<feature type="compositionally biased region" description="Basic and acidic residues" evidence="1">
    <location>
        <begin position="558"/>
        <end position="574"/>
    </location>
</feature>
<feature type="region of interest" description="Disordered" evidence="1">
    <location>
        <begin position="345"/>
        <end position="484"/>
    </location>
</feature>
<sequence>MYAPPGFDSDSSGEETTPPPTPAPPPPPKPQFKFRSLFTLTKKLKARAPRQAEGLKKDEEKEPPAPMKKRVIFASELLGGQKGSKVEGLTTTTGEKIEPGLPSLEESKQGIKSEPAGLTEQTAINPVASEMLVLLRQLVAECHATNKNTDPEPKADSISRAMNEGSSANNAESEKKIDLPGPEAIIATDRKFDRPIDTEPAQETRAPQHRPSHLLPSILGRQQCHLADNYFANFGGPFANKAPPSSTSVNKLCHLRPPHTAPPYGYYPQRASPYLWTAYHSRLQWWPFDHHSTSDEKKTVTKLSPPHFTLFDPVISESSRLPLEPHVRKYEAAYNRALEDYKEPGLEQEERKRLKEKVRSHERRLNEARQALEDTEWEAGIGDDSGDPSPSESKGVRESQDEPSKETNSSPETQYAGYQGENDTTPAADNPTKPKSAVIDESRALEMVKKKKVKALMSEDEAGEQASKAKDVSKEGKCSAMKPFGDMKEVEATASMLQRKGGPHLKTSPPLPSIIEARGVPVATAHDRQLHNKEAEKLKSKVISLRDENESSQAGVGEGKKGTIKGDGDPPVKKLKEYNNQVEVVDIETLLELAKVKYSKLAKAAKEETIGDETRRKRKTKVEKQALIVQAMMKAMDKRNNECKRQAVVDKTEKNPKTGKDEMGSKEKAQILSRGMILEEVEHAIGQVKEEQQTEKINNSTTEEKESRQCPPSGCELATSCKKWAPLHVTKSKAPVNNPIRPRPANAIRHPSVPPDVRRWLDEEGPEALTWSKTLVSLAKCVDLCNTFLYSLQCDTRANPNHVGTILSRHIDNSLRQQDLVGSIRKLAGHEHDAQLNEFMEH</sequence>
<feature type="compositionally biased region" description="Basic and acidic residues" evidence="1">
    <location>
        <begin position="345"/>
        <end position="372"/>
    </location>
</feature>
<feature type="region of interest" description="Disordered" evidence="1">
    <location>
        <begin position="688"/>
        <end position="712"/>
    </location>
</feature>
<evidence type="ECO:0000313" key="3">
    <source>
        <dbReference type="Proteomes" id="UP000053392"/>
    </source>
</evidence>
<feature type="compositionally biased region" description="Basic and acidic residues" evidence="1">
    <location>
        <begin position="188"/>
        <end position="197"/>
    </location>
</feature>
<dbReference type="OrthoDB" id="2576539at2759"/>
<dbReference type="EMBL" id="KN847909">
    <property type="protein sequence ID" value="KIR38692.1"/>
    <property type="molecule type" value="Genomic_DNA"/>
</dbReference>
<feature type="region of interest" description="Disordered" evidence="1">
    <location>
        <begin position="145"/>
        <end position="210"/>
    </location>
</feature>
<feature type="compositionally biased region" description="Basic and acidic residues" evidence="1">
    <location>
        <begin position="467"/>
        <end position="477"/>
    </location>
</feature>
<proteinExistence type="predicted"/>
<feature type="region of interest" description="Disordered" evidence="1">
    <location>
        <begin position="526"/>
        <end position="574"/>
    </location>
</feature>
<keyword evidence="3" id="KW-1185">Reference proteome</keyword>
<feature type="compositionally biased region" description="Basic and acidic residues" evidence="1">
    <location>
        <begin position="526"/>
        <end position="549"/>
    </location>
</feature>
<dbReference type="HOGENOM" id="CLU_338020_0_0_1"/>
<feature type="region of interest" description="Disordered" evidence="1">
    <location>
        <begin position="1"/>
        <end position="68"/>
    </location>
</feature>
<name>A0A0D0SZK6_9TREE</name>
<evidence type="ECO:0000256" key="1">
    <source>
        <dbReference type="SAM" id="MobiDB-lite"/>
    </source>
</evidence>
<feature type="compositionally biased region" description="Basic and acidic residues" evidence="1">
    <location>
        <begin position="53"/>
        <end position="63"/>
    </location>
</feature>
<evidence type="ECO:0000313" key="2">
    <source>
        <dbReference type="EMBL" id="KIR38692.1"/>
    </source>
</evidence>
<reference evidence="2 3" key="1">
    <citation type="submission" date="2015-01" db="EMBL/GenBank/DDBJ databases">
        <title>The Genome Sequence of Cryptococcus gattii Ram5.</title>
        <authorList>
            <consortium name="The Broad Institute Genomics Platform"/>
            <person name="Cuomo C."/>
            <person name="Litvintseva A."/>
            <person name="Chen Y."/>
            <person name="Heitman J."/>
            <person name="Sun S."/>
            <person name="Springer D."/>
            <person name="Dromer F."/>
            <person name="Young S."/>
            <person name="Zeng Q."/>
            <person name="Gargeya S."/>
            <person name="Abouelleil A."/>
            <person name="Alvarado L."/>
            <person name="Chapman S.B."/>
            <person name="Gainer-Dewar J."/>
            <person name="Goldberg J."/>
            <person name="Griggs A."/>
            <person name="Gujja S."/>
            <person name="Hansen M."/>
            <person name="Howarth C."/>
            <person name="Imamovic A."/>
            <person name="Larimer J."/>
            <person name="Murphy C."/>
            <person name="Naylor J."/>
            <person name="Pearson M."/>
            <person name="Priest M."/>
            <person name="Roberts A."/>
            <person name="Saif S."/>
            <person name="Shea T."/>
            <person name="Sykes S."/>
            <person name="Wortman J."/>
            <person name="Nusbaum C."/>
            <person name="Birren B."/>
        </authorList>
    </citation>
    <scope>NUCLEOTIDE SEQUENCE [LARGE SCALE GENOMIC DNA]</scope>
    <source>
        <strain evidence="2 3">Ram5</strain>
    </source>
</reference>
<feature type="compositionally biased region" description="Pro residues" evidence="1">
    <location>
        <begin position="17"/>
        <end position="30"/>
    </location>
</feature>
<feature type="compositionally biased region" description="Basic and acidic residues" evidence="1">
    <location>
        <begin position="394"/>
        <end position="405"/>
    </location>
</feature>
<accession>A0A0D0SZK6</accession>
<dbReference type="AlphaFoldDB" id="A0A0D0SZK6"/>
<feature type="compositionally biased region" description="Basic and acidic residues" evidence="1">
    <location>
        <begin position="438"/>
        <end position="448"/>
    </location>
</feature>
<gene>
    <name evidence="2" type="ORF">I313_05330</name>
</gene>
<protein>
    <submittedName>
        <fullName evidence="2">Uncharacterized protein</fullName>
    </submittedName>
</protein>